<dbReference type="SUPFAM" id="SSF52172">
    <property type="entry name" value="CheY-like"/>
    <property type="match status" value="1"/>
</dbReference>
<dbReference type="PROSITE" id="PS50110">
    <property type="entry name" value="RESPONSE_REGULATORY"/>
    <property type="match status" value="1"/>
</dbReference>
<gene>
    <name evidence="9" type="ORF">DSM106044_02802</name>
</gene>
<dbReference type="InterPro" id="IPR018060">
    <property type="entry name" value="HTH_AraC"/>
</dbReference>
<name>A0A4U8QEN2_9FIRM</name>
<keyword evidence="4" id="KW-0804">Transcription</keyword>
<dbReference type="Pfam" id="PF12833">
    <property type="entry name" value="HTH_18"/>
    <property type="match status" value="1"/>
</dbReference>
<dbReference type="RefSeq" id="WP_027295807.1">
    <property type="nucleotide sequence ID" value="NZ_JTGN01000020.1"/>
</dbReference>
<evidence type="ECO:0000259" key="8">
    <source>
        <dbReference type="PROSITE" id="PS50110"/>
    </source>
</evidence>
<dbReference type="GO" id="GO:0043565">
    <property type="term" value="F:sequence-specific DNA binding"/>
    <property type="evidence" value="ECO:0007669"/>
    <property type="project" value="InterPro"/>
</dbReference>
<dbReference type="SUPFAM" id="SSF46689">
    <property type="entry name" value="Homeodomain-like"/>
    <property type="match status" value="1"/>
</dbReference>
<dbReference type="STRING" id="180332.GCA_000797495_05835"/>
<feature type="modified residue" description="4-aspartylphosphate" evidence="6">
    <location>
        <position position="57"/>
    </location>
</feature>
<comment type="function">
    <text evidence="5">May play the central regulatory role in sporulation. It may be an element of the effector pathway responsible for the activation of sporulation genes in response to nutritional stress. Spo0A may act in concert with spo0H (a sigma factor) to control the expression of some genes that are critical to the sporulation process.</text>
</comment>
<evidence type="ECO:0000259" key="7">
    <source>
        <dbReference type="PROSITE" id="PS01124"/>
    </source>
</evidence>
<dbReference type="PANTHER" id="PTHR43280">
    <property type="entry name" value="ARAC-FAMILY TRANSCRIPTIONAL REGULATOR"/>
    <property type="match status" value="1"/>
</dbReference>
<evidence type="ECO:0000256" key="2">
    <source>
        <dbReference type="ARBA" id="ARBA00023015"/>
    </source>
</evidence>
<dbReference type="Gene3D" id="3.40.50.2300">
    <property type="match status" value="1"/>
</dbReference>
<evidence type="ECO:0000313" key="9">
    <source>
        <dbReference type="EMBL" id="TLD00316.1"/>
    </source>
</evidence>
<accession>A0A4U8QEN2</accession>
<keyword evidence="3" id="KW-0238">DNA-binding</keyword>
<feature type="domain" description="HTH araC/xylS-type" evidence="7">
    <location>
        <begin position="409"/>
        <end position="507"/>
    </location>
</feature>
<evidence type="ECO:0000313" key="10">
    <source>
        <dbReference type="Proteomes" id="UP000306509"/>
    </source>
</evidence>
<organism evidence="9 10">
    <name type="scientific">Robinsoniella peoriensis</name>
    <dbReference type="NCBI Taxonomy" id="180332"/>
    <lineage>
        <taxon>Bacteria</taxon>
        <taxon>Bacillati</taxon>
        <taxon>Bacillota</taxon>
        <taxon>Clostridia</taxon>
        <taxon>Lachnospirales</taxon>
        <taxon>Lachnospiraceae</taxon>
        <taxon>Robinsoniella</taxon>
    </lineage>
</organism>
<proteinExistence type="predicted"/>
<dbReference type="InterPro" id="IPR009057">
    <property type="entry name" value="Homeodomain-like_sf"/>
</dbReference>
<dbReference type="Pfam" id="PF00072">
    <property type="entry name" value="Response_reg"/>
    <property type="match status" value="1"/>
</dbReference>
<dbReference type="PROSITE" id="PS01124">
    <property type="entry name" value="HTH_ARAC_FAMILY_2"/>
    <property type="match status" value="1"/>
</dbReference>
<dbReference type="Proteomes" id="UP000306509">
    <property type="component" value="Unassembled WGS sequence"/>
</dbReference>
<evidence type="ECO:0000256" key="1">
    <source>
        <dbReference type="ARBA" id="ARBA00018672"/>
    </source>
</evidence>
<dbReference type="PANTHER" id="PTHR43280:SF10">
    <property type="entry name" value="REGULATORY PROTEIN POCR"/>
    <property type="match status" value="1"/>
</dbReference>
<dbReference type="CDD" id="cd17536">
    <property type="entry name" value="REC_YesN-like"/>
    <property type="match status" value="1"/>
</dbReference>
<feature type="domain" description="Response regulatory" evidence="8">
    <location>
        <begin position="4"/>
        <end position="122"/>
    </location>
</feature>
<reference evidence="9 10" key="1">
    <citation type="journal article" date="2019" name="Anaerobe">
        <title>Detection of Robinsoniella peoriensis in multiple bone samples of a trauma patient.</title>
        <authorList>
            <person name="Schrottner P."/>
            <person name="Hartwich K."/>
            <person name="Bunk B."/>
            <person name="Schober I."/>
            <person name="Helbig S."/>
            <person name="Rudolph W.W."/>
            <person name="Gunzer F."/>
        </authorList>
    </citation>
    <scope>NUCLEOTIDE SEQUENCE [LARGE SCALE GENOMIC DNA]</scope>
    <source>
        <strain evidence="9 10">DSM 106044</strain>
    </source>
</reference>
<evidence type="ECO:0000256" key="6">
    <source>
        <dbReference type="PROSITE-ProRule" id="PRU00169"/>
    </source>
</evidence>
<protein>
    <recommendedName>
        <fullName evidence="1">Stage 0 sporulation protein A homolog</fullName>
    </recommendedName>
</protein>
<comment type="caution">
    <text evidence="9">The sequence shown here is derived from an EMBL/GenBank/DDBJ whole genome shotgun (WGS) entry which is preliminary data.</text>
</comment>
<keyword evidence="2" id="KW-0805">Transcription regulation</keyword>
<evidence type="ECO:0000256" key="3">
    <source>
        <dbReference type="ARBA" id="ARBA00023125"/>
    </source>
</evidence>
<dbReference type="SMART" id="SM00448">
    <property type="entry name" value="REC"/>
    <property type="match status" value="1"/>
</dbReference>
<dbReference type="SMART" id="SM00342">
    <property type="entry name" value="HTH_ARAC"/>
    <property type="match status" value="1"/>
</dbReference>
<keyword evidence="6" id="KW-0597">Phosphoprotein</keyword>
<sequence length="514" mass="59867">MEYRYIIVDDEVLIRKGLISKIDEITSLKALCVGEAANGVEGLRVIGETNPDIIITDMKMKKMDGVEFLERISERFPEKPIIVISGYKAFDYMNKAIEKRVIGYVLKPFSPEEIEKQLQKAIEQIENQKNFFILQEKAKSLDQRKIKDILLSAILEPWNEALEEELRQKGWGLDHYYLLISVYTKDRKIAENAEQICRSYLSDIRHEFLLNGFGSSNGFLLLSCREEKLVSKMEVKAGHIAGHIMKDAAGKIFICIAKGRKGFGELHKNYVKNEKLVCNIRLEDQKRLFYENEEERDEVYNQEYIKDVFLKIKYHQEQAREIMEAYFDQMDTKRYSLKAIGNACESIVSMVNQYAVGVGVDTDDIMSVFYKRYLYCDDLGKMKNEISGYITLIINSIQLKSPDQNQLFHSVQAYIQRNYHRKLTLQMISSEFFVTPAYCSSLLKEKLDKSFNEYLGEIRLEKAKQLLKETDLSADRISDEIGYSNPKYFFKVFKKLTGLTPLEYRVKEKKRNAL</sequence>
<dbReference type="EMBL" id="QGQD01000056">
    <property type="protein sequence ID" value="TLD00316.1"/>
    <property type="molecule type" value="Genomic_DNA"/>
</dbReference>
<dbReference type="InterPro" id="IPR001789">
    <property type="entry name" value="Sig_transdc_resp-reg_receiver"/>
</dbReference>
<evidence type="ECO:0000256" key="4">
    <source>
        <dbReference type="ARBA" id="ARBA00023163"/>
    </source>
</evidence>
<dbReference type="InterPro" id="IPR011006">
    <property type="entry name" value="CheY-like_superfamily"/>
</dbReference>
<evidence type="ECO:0000256" key="5">
    <source>
        <dbReference type="ARBA" id="ARBA00024867"/>
    </source>
</evidence>
<dbReference type="Gene3D" id="1.10.10.60">
    <property type="entry name" value="Homeodomain-like"/>
    <property type="match status" value="2"/>
</dbReference>
<dbReference type="AlphaFoldDB" id="A0A4U8QEN2"/>
<dbReference type="GO" id="GO:0003700">
    <property type="term" value="F:DNA-binding transcription factor activity"/>
    <property type="evidence" value="ECO:0007669"/>
    <property type="project" value="InterPro"/>
</dbReference>
<keyword evidence="10" id="KW-1185">Reference proteome</keyword>
<dbReference type="GO" id="GO:0000160">
    <property type="term" value="P:phosphorelay signal transduction system"/>
    <property type="evidence" value="ECO:0007669"/>
    <property type="project" value="InterPro"/>
</dbReference>